<keyword evidence="13 19" id="KW-1133">Transmembrane helix</keyword>
<protein>
    <recommendedName>
        <fullName evidence="7 18">Phosphatidate cytidylyltransferase</fullName>
        <ecNumber evidence="6 18">2.7.7.41</ecNumber>
    </recommendedName>
</protein>
<evidence type="ECO:0000256" key="18">
    <source>
        <dbReference type="RuleBase" id="RU003938"/>
    </source>
</evidence>
<dbReference type="RefSeq" id="WP_236986964.1">
    <property type="nucleotide sequence ID" value="NZ_AP023086.1"/>
</dbReference>
<dbReference type="KEGG" id="marq:MARGE09_P1698"/>
<dbReference type="PANTHER" id="PTHR46382">
    <property type="entry name" value="PHOSPHATIDATE CYTIDYLYLTRANSFERASE"/>
    <property type="match status" value="1"/>
</dbReference>
<comment type="similarity">
    <text evidence="5 18">Belongs to the CDS family.</text>
</comment>
<comment type="pathway">
    <text evidence="3 18">Phospholipid metabolism; CDP-diacylglycerol biosynthesis; CDP-diacylglycerol from sn-glycerol 3-phosphate: step 3/3.</text>
</comment>
<evidence type="ECO:0000256" key="14">
    <source>
        <dbReference type="ARBA" id="ARBA00023098"/>
    </source>
</evidence>
<feature type="transmembrane region" description="Helical" evidence="19">
    <location>
        <begin position="56"/>
        <end position="73"/>
    </location>
</feature>
<evidence type="ECO:0000256" key="19">
    <source>
        <dbReference type="SAM" id="Phobius"/>
    </source>
</evidence>
<dbReference type="PANTHER" id="PTHR46382:SF1">
    <property type="entry name" value="PHOSPHATIDATE CYTIDYLYLTRANSFERASE"/>
    <property type="match status" value="1"/>
</dbReference>
<dbReference type="GO" id="GO:0004605">
    <property type="term" value="F:phosphatidate cytidylyltransferase activity"/>
    <property type="evidence" value="ECO:0007669"/>
    <property type="project" value="UniProtKB-EC"/>
</dbReference>
<keyword evidence="17" id="KW-1208">Phospholipid metabolism</keyword>
<evidence type="ECO:0000256" key="17">
    <source>
        <dbReference type="ARBA" id="ARBA00023264"/>
    </source>
</evidence>
<keyword evidence="10 18" id="KW-0808">Transferase</keyword>
<feature type="transmembrane region" description="Helical" evidence="19">
    <location>
        <begin position="202"/>
        <end position="222"/>
    </location>
</feature>
<evidence type="ECO:0000313" key="21">
    <source>
        <dbReference type="Proteomes" id="UP001320119"/>
    </source>
</evidence>
<dbReference type="Pfam" id="PF01148">
    <property type="entry name" value="CTP_transf_1"/>
    <property type="match status" value="1"/>
</dbReference>
<evidence type="ECO:0000256" key="1">
    <source>
        <dbReference type="ARBA" id="ARBA00001698"/>
    </source>
</evidence>
<evidence type="ECO:0000256" key="7">
    <source>
        <dbReference type="ARBA" id="ARBA00019373"/>
    </source>
</evidence>
<evidence type="ECO:0000313" key="20">
    <source>
        <dbReference type="EMBL" id="BCD97497.1"/>
    </source>
</evidence>
<dbReference type="GO" id="GO:0016024">
    <property type="term" value="P:CDP-diacylglycerol biosynthetic process"/>
    <property type="evidence" value="ECO:0007669"/>
    <property type="project" value="TreeGrafter"/>
</dbReference>
<comment type="catalytic activity">
    <reaction evidence="1 18">
        <text>a 1,2-diacyl-sn-glycero-3-phosphate + CTP + H(+) = a CDP-1,2-diacyl-sn-glycerol + diphosphate</text>
        <dbReference type="Rhea" id="RHEA:16229"/>
        <dbReference type="ChEBI" id="CHEBI:15378"/>
        <dbReference type="ChEBI" id="CHEBI:33019"/>
        <dbReference type="ChEBI" id="CHEBI:37563"/>
        <dbReference type="ChEBI" id="CHEBI:58332"/>
        <dbReference type="ChEBI" id="CHEBI:58608"/>
        <dbReference type="EC" id="2.7.7.41"/>
    </reaction>
</comment>
<evidence type="ECO:0000256" key="5">
    <source>
        <dbReference type="ARBA" id="ARBA00010185"/>
    </source>
</evidence>
<keyword evidence="9" id="KW-0444">Lipid biosynthesis</keyword>
<feature type="transmembrane region" description="Helical" evidence="19">
    <location>
        <begin position="111"/>
        <end position="131"/>
    </location>
</feature>
<evidence type="ECO:0000256" key="6">
    <source>
        <dbReference type="ARBA" id="ARBA00012487"/>
    </source>
</evidence>
<proteinExistence type="inferred from homology"/>
<evidence type="ECO:0000256" key="13">
    <source>
        <dbReference type="ARBA" id="ARBA00022989"/>
    </source>
</evidence>
<evidence type="ECO:0000256" key="15">
    <source>
        <dbReference type="ARBA" id="ARBA00023136"/>
    </source>
</evidence>
<feature type="transmembrane region" description="Helical" evidence="19">
    <location>
        <begin position="137"/>
        <end position="157"/>
    </location>
</feature>
<comment type="pathway">
    <text evidence="4">Lipid metabolism.</text>
</comment>
<dbReference type="GO" id="GO:0005886">
    <property type="term" value="C:plasma membrane"/>
    <property type="evidence" value="ECO:0007669"/>
    <property type="project" value="UniProtKB-SubCell"/>
</dbReference>
<dbReference type="EC" id="2.7.7.41" evidence="6 18"/>
<keyword evidence="14" id="KW-0443">Lipid metabolism</keyword>
<feature type="transmembrane region" description="Helical" evidence="19">
    <location>
        <begin position="177"/>
        <end position="196"/>
    </location>
</feature>
<evidence type="ECO:0000256" key="16">
    <source>
        <dbReference type="ARBA" id="ARBA00023209"/>
    </source>
</evidence>
<dbReference type="PROSITE" id="PS01315">
    <property type="entry name" value="CDS"/>
    <property type="match status" value="1"/>
</dbReference>
<evidence type="ECO:0000256" key="11">
    <source>
        <dbReference type="ARBA" id="ARBA00022692"/>
    </source>
</evidence>
<evidence type="ECO:0000256" key="12">
    <source>
        <dbReference type="ARBA" id="ARBA00022695"/>
    </source>
</evidence>
<dbReference type="Proteomes" id="UP001320119">
    <property type="component" value="Chromosome"/>
</dbReference>
<keyword evidence="8" id="KW-1003">Cell membrane</keyword>
<keyword evidence="16" id="KW-0594">Phospholipid biosynthesis</keyword>
<keyword evidence="15 19" id="KW-0472">Membrane</keyword>
<gene>
    <name evidence="20" type="ORF">MARGE09_P1698</name>
</gene>
<organism evidence="20 21">
    <name type="scientific">Marinagarivorans cellulosilyticus</name>
    <dbReference type="NCBI Taxonomy" id="2721545"/>
    <lineage>
        <taxon>Bacteria</taxon>
        <taxon>Pseudomonadati</taxon>
        <taxon>Pseudomonadota</taxon>
        <taxon>Gammaproteobacteria</taxon>
        <taxon>Cellvibrionales</taxon>
        <taxon>Cellvibrionaceae</taxon>
        <taxon>Marinagarivorans</taxon>
    </lineage>
</organism>
<evidence type="ECO:0000256" key="2">
    <source>
        <dbReference type="ARBA" id="ARBA00004651"/>
    </source>
</evidence>
<keyword evidence="11 18" id="KW-0812">Transmembrane</keyword>
<name>A0AAN1WH43_9GAMM</name>
<reference evidence="20 21" key="1">
    <citation type="journal article" date="2022" name="IScience">
        <title>An ultrasensitive nanofiber-based assay for enzymatic hydrolysis and deep-sea microbial degradation of cellulose.</title>
        <authorList>
            <person name="Tsudome M."/>
            <person name="Tachioka M."/>
            <person name="Miyazaki M."/>
            <person name="Uchimura K."/>
            <person name="Tsuda M."/>
            <person name="Takaki Y."/>
            <person name="Deguchi S."/>
        </authorList>
    </citation>
    <scope>NUCLEOTIDE SEQUENCE [LARGE SCALE GENOMIC DNA]</scope>
    <source>
        <strain evidence="20 21">GE09</strain>
    </source>
</reference>
<keyword evidence="21" id="KW-1185">Reference proteome</keyword>
<feature type="transmembrane region" description="Helical" evidence="19">
    <location>
        <begin position="79"/>
        <end position="99"/>
    </location>
</feature>
<sequence length="270" mass="28329">MLKQRVITAVILLAVFLITLFVMAPIGFQLFVLLMFGVAAWECSNLAGLSHLLARASYALALTAGVITGWLYLPVVDGLRSFFVVAAVWWAVALLWVQGYPASTIFWQSRVARALIGALTLIPAGVAVLTIHGFANGQWLVLALLLLVAAADTGAYFSGKAFGKRKLAPNVSPGKSWEGVIGGLILVSSIALAYGVLSGQAWYIGLVLALPAAAVSVLGDLLESMLKRHRGVKDSGTILPGHGGVLDRIDGVTAAAPIFALALIASGWLL</sequence>
<evidence type="ECO:0000256" key="9">
    <source>
        <dbReference type="ARBA" id="ARBA00022516"/>
    </source>
</evidence>
<keyword evidence="12 18" id="KW-0548">Nucleotidyltransferase</keyword>
<dbReference type="InterPro" id="IPR000374">
    <property type="entry name" value="PC_trans"/>
</dbReference>
<comment type="subcellular location">
    <subcellularLocation>
        <location evidence="2">Cell membrane</location>
        <topology evidence="2">Multi-pass membrane protein</topology>
    </subcellularLocation>
</comment>
<feature type="transmembrane region" description="Helical" evidence="19">
    <location>
        <begin position="7"/>
        <end position="24"/>
    </location>
</feature>
<dbReference type="AlphaFoldDB" id="A0AAN1WH43"/>
<evidence type="ECO:0000256" key="8">
    <source>
        <dbReference type="ARBA" id="ARBA00022475"/>
    </source>
</evidence>
<evidence type="ECO:0000256" key="4">
    <source>
        <dbReference type="ARBA" id="ARBA00005189"/>
    </source>
</evidence>
<accession>A0AAN1WH43</accession>
<evidence type="ECO:0000256" key="3">
    <source>
        <dbReference type="ARBA" id="ARBA00005119"/>
    </source>
</evidence>
<dbReference type="EMBL" id="AP023086">
    <property type="protein sequence ID" value="BCD97497.1"/>
    <property type="molecule type" value="Genomic_DNA"/>
</dbReference>
<evidence type="ECO:0000256" key="10">
    <source>
        <dbReference type="ARBA" id="ARBA00022679"/>
    </source>
</evidence>